<proteinExistence type="predicted"/>
<sequence>QTALEVGEAIGEVLAIDWGDRDGGWTEYIRVREKIDVSKPLRRVVYPVGQEDAEIVCTIKYERLPAFCFRRGSNIETKENKERSGEENKTMRVIKKEKTKTGEESESGSPIKKRPTRSIRDGGGRSRCKRKKAKGGNGKNLDDSPAP</sequence>
<protein>
    <submittedName>
        <fullName evidence="2">Uncharacterized protein</fullName>
    </submittedName>
</protein>
<organism evidence="2 3">
    <name type="scientific">Gossypium aridum</name>
    <name type="common">American cotton</name>
    <name type="synonym">Erioxylum aridum</name>
    <dbReference type="NCBI Taxonomy" id="34290"/>
    <lineage>
        <taxon>Eukaryota</taxon>
        <taxon>Viridiplantae</taxon>
        <taxon>Streptophyta</taxon>
        <taxon>Embryophyta</taxon>
        <taxon>Tracheophyta</taxon>
        <taxon>Spermatophyta</taxon>
        <taxon>Magnoliopsida</taxon>
        <taxon>eudicotyledons</taxon>
        <taxon>Gunneridae</taxon>
        <taxon>Pentapetalae</taxon>
        <taxon>rosids</taxon>
        <taxon>malvids</taxon>
        <taxon>Malvales</taxon>
        <taxon>Malvaceae</taxon>
        <taxon>Malvoideae</taxon>
        <taxon>Gossypium</taxon>
    </lineage>
</organism>
<evidence type="ECO:0000256" key="1">
    <source>
        <dbReference type="SAM" id="MobiDB-lite"/>
    </source>
</evidence>
<comment type="caution">
    <text evidence="2">The sequence shown here is derived from an EMBL/GenBank/DDBJ whole genome shotgun (WGS) entry which is preliminary data.</text>
</comment>
<keyword evidence="3" id="KW-1185">Reference proteome</keyword>
<reference evidence="2 3" key="1">
    <citation type="journal article" date="2019" name="Genome Biol. Evol.">
        <title>Insights into the evolution of the New World diploid cottons (Gossypium, subgenus Houzingenia) based on genome sequencing.</title>
        <authorList>
            <person name="Grover C.E."/>
            <person name="Arick M.A. 2nd"/>
            <person name="Thrash A."/>
            <person name="Conover J.L."/>
            <person name="Sanders W.S."/>
            <person name="Peterson D.G."/>
            <person name="Frelichowski J.E."/>
            <person name="Scheffler J.A."/>
            <person name="Scheffler B.E."/>
            <person name="Wendel J.F."/>
        </authorList>
    </citation>
    <scope>NUCLEOTIDE SEQUENCE [LARGE SCALE GENOMIC DNA]</scope>
    <source>
        <strain evidence="2">185</strain>
        <tissue evidence="2">Leaf</tissue>
    </source>
</reference>
<evidence type="ECO:0000313" key="2">
    <source>
        <dbReference type="EMBL" id="MBA0681985.1"/>
    </source>
</evidence>
<dbReference type="Proteomes" id="UP000593577">
    <property type="component" value="Unassembled WGS sequence"/>
</dbReference>
<gene>
    <name evidence="2" type="ORF">Goari_023749</name>
</gene>
<accession>A0A7J8X3X3</accession>
<evidence type="ECO:0000313" key="3">
    <source>
        <dbReference type="Proteomes" id="UP000593577"/>
    </source>
</evidence>
<feature type="compositionally biased region" description="Basic and acidic residues" evidence="1">
    <location>
        <begin position="76"/>
        <end position="103"/>
    </location>
</feature>
<feature type="region of interest" description="Disordered" evidence="1">
    <location>
        <begin position="75"/>
        <end position="147"/>
    </location>
</feature>
<dbReference type="EMBL" id="JABFAA010000005">
    <property type="protein sequence ID" value="MBA0681985.1"/>
    <property type="molecule type" value="Genomic_DNA"/>
</dbReference>
<feature type="non-terminal residue" evidence="2">
    <location>
        <position position="1"/>
    </location>
</feature>
<name>A0A7J8X3X3_GOSAI</name>
<dbReference type="AlphaFoldDB" id="A0A7J8X3X3"/>